<feature type="transmembrane region" description="Helical" evidence="1">
    <location>
        <begin position="159"/>
        <end position="188"/>
    </location>
</feature>
<feature type="transmembrane region" description="Helical" evidence="1">
    <location>
        <begin position="124"/>
        <end position="147"/>
    </location>
</feature>
<proteinExistence type="predicted"/>
<reference evidence="2" key="1">
    <citation type="submission" date="2019-11" db="EMBL/GenBank/DDBJ databases">
        <authorList>
            <person name="Feng L."/>
        </authorList>
    </citation>
    <scope>NUCLEOTIDE SEQUENCE</scope>
    <source>
        <strain evidence="2">CnexileLFYP112</strain>
    </source>
</reference>
<dbReference type="AlphaFoldDB" id="A0A6N2UM35"/>
<feature type="transmembrane region" description="Helical" evidence="1">
    <location>
        <begin position="91"/>
        <end position="117"/>
    </location>
</feature>
<evidence type="ECO:0000256" key="1">
    <source>
        <dbReference type="SAM" id="Phobius"/>
    </source>
</evidence>
<protein>
    <recommendedName>
        <fullName evidence="3">DUF1700 domain-containing protein</fullName>
    </recommendedName>
</protein>
<evidence type="ECO:0008006" key="3">
    <source>
        <dbReference type="Google" id="ProtNLM"/>
    </source>
</evidence>
<dbReference type="Pfam" id="PF22564">
    <property type="entry name" value="HAAS"/>
    <property type="match status" value="1"/>
</dbReference>
<organism evidence="2">
    <name type="scientific">[Clostridium] nexile</name>
    <dbReference type="NCBI Taxonomy" id="29361"/>
    <lineage>
        <taxon>Bacteria</taxon>
        <taxon>Bacillati</taxon>
        <taxon>Bacillota</taxon>
        <taxon>Clostridia</taxon>
        <taxon>Lachnospirales</taxon>
        <taxon>Lachnospiraceae</taxon>
        <taxon>Tyzzerella</taxon>
    </lineage>
</organism>
<keyword evidence="1" id="KW-0472">Membrane</keyword>
<keyword evidence="1" id="KW-1133">Transmembrane helix</keyword>
<sequence>MNRVEYMTRLASMLQDIPVEERQEAMKYYNDYFDEAGEENEEKVAAELDSPEKVAAVIKAEIYGRNNTGETKAPVYPAEKEEKDTNNWWKILLIIVGGLFVLSIAGPIVLGVALTVLAVVFSGFIALIAFVIAAGCLAIVGIALFIGGLTQIAVALPEAFTLIGSGMILFAVGMVGVVLLVQLCFVAFPKMFRWIVKICKKPFHRKAVS</sequence>
<name>A0A6N2UM35_9FIRM</name>
<keyword evidence="1" id="KW-0812">Transmembrane</keyword>
<accession>A0A6N2UM35</accession>
<gene>
    <name evidence="2" type="ORF">CNLFYP112_02194</name>
</gene>
<dbReference type="EMBL" id="CACRTG010000021">
    <property type="protein sequence ID" value="VYT19364.1"/>
    <property type="molecule type" value="Genomic_DNA"/>
</dbReference>
<evidence type="ECO:0000313" key="2">
    <source>
        <dbReference type="EMBL" id="VYT19364.1"/>
    </source>
</evidence>